<dbReference type="EMBL" id="JBHOMY010000011">
    <property type="protein sequence ID" value="MFC1456063.1"/>
    <property type="molecule type" value="Genomic_DNA"/>
</dbReference>
<comment type="caution">
    <text evidence="1">The sequence shown here is derived from an EMBL/GenBank/DDBJ whole genome shotgun (WGS) entry which is preliminary data.</text>
</comment>
<dbReference type="InterPro" id="IPR010319">
    <property type="entry name" value="Transglutaminase-like_Cys_pept"/>
</dbReference>
<organism evidence="1 2">
    <name type="scientific">Microvirga arabica</name>
    <dbReference type="NCBI Taxonomy" id="1128671"/>
    <lineage>
        <taxon>Bacteria</taxon>
        <taxon>Pseudomonadati</taxon>
        <taxon>Pseudomonadota</taxon>
        <taxon>Alphaproteobacteria</taxon>
        <taxon>Hyphomicrobiales</taxon>
        <taxon>Methylobacteriaceae</taxon>
        <taxon>Microvirga</taxon>
    </lineage>
</organism>
<proteinExistence type="predicted"/>
<evidence type="ECO:0000313" key="1">
    <source>
        <dbReference type="EMBL" id="MFC1456063.1"/>
    </source>
</evidence>
<accession>A0ABV6Y488</accession>
<sequence length="77" mass="8945">MEFCARQPQECIIDASEPEVLSLNQEFWLTIVEVNERVNRTILVVTDQDHWGELDCWDYRMMGWATARTSSCSSVGF</sequence>
<protein>
    <submittedName>
        <fullName evidence="1">Transglutaminase-like cysteine peptidase</fullName>
    </submittedName>
</protein>
<dbReference type="Proteomes" id="UP001593940">
    <property type="component" value="Unassembled WGS sequence"/>
</dbReference>
<evidence type="ECO:0000313" key="2">
    <source>
        <dbReference type="Proteomes" id="UP001593940"/>
    </source>
</evidence>
<reference evidence="1 2" key="1">
    <citation type="submission" date="2024-09" db="EMBL/GenBank/DDBJ databases">
        <title>Nodulacao em especies de Leguminosae Basais da Amazonia e Caracterizacao dos Rizobios e Bacterias Associadas aos Nodulos.</title>
        <authorList>
            <person name="Jambeiro I.C.A."/>
            <person name="Lopes I.S."/>
            <person name="Aguiar E.R.G.R."/>
            <person name="Santos A.F.J."/>
            <person name="Dos Santos J.M.F."/>
            <person name="Gross E."/>
        </authorList>
    </citation>
    <scope>NUCLEOTIDE SEQUENCE [LARGE SCALE GENOMIC DNA]</scope>
    <source>
        <strain evidence="1 2">BRUESC1165</strain>
    </source>
</reference>
<dbReference type="Pfam" id="PF06035">
    <property type="entry name" value="Peptidase_C93"/>
    <property type="match status" value="1"/>
</dbReference>
<keyword evidence="2" id="KW-1185">Reference proteome</keyword>
<gene>
    <name evidence="1" type="ORF">ACETIH_04845</name>
</gene>
<dbReference type="RefSeq" id="WP_377028985.1">
    <property type="nucleotide sequence ID" value="NZ_JBHOMY010000011.1"/>
</dbReference>
<name>A0ABV6Y488_9HYPH</name>